<keyword evidence="5" id="KW-0597">Phosphoprotein</keyword>
<keyword evidence="8" id="KW-0418">Kinase</keyword>
<dbReference type="GO" id="GO:0005524">
    <property type="term" value="F:ATP binding"/>
    <property type="evidence" value="ECO:0007669"/>
    <property type="project" value="UniProtKB-KW"/>
</dbReference>
<evidence type="ECO:0000256" key="3">
    <source>
        <dbReference type="ARBA" id="ARBA00012438"/>
    </source>
</evidence>
<dbReference type="GO" id="GO:0000160">
    <property type="term" value="P:phosphorelay signal transduction system"/>
    <property type="evidence" value="ECO:0007669"/>
    <property type="project" value="UniProtKB-KW"/>
</dbReference>
<keyword evidence="10" id="KW-0902">Two-component regulatory system</keyword>
<comment type="subcellular location">
    <subcellularLocation>
        <location evidence="2">Cell membrane</location>
        <topology evidence="2">Multi-pass membrane protein</topology>
    </subcellularLocation>
</comment>
<evidence type="ECO:0000256" key="7">
    <source>
        <dbReference type="ARBA" id="ARBA00022741"/>
    </source>
</evidence>
<dbReference type="InterPro" id="IPR005467">
    <property type="entry name" value="His_kinase_dom"/>
</dbReference>
<evidence type="ECO:0000256" key="6">
    <source>
        <dbReference type="ARBA" id="ARBA00022679"/>
    </source>
</evidence>
<organism evidence="13 14">
    <name type="scientific">Acinetobacter baumannii</name>
    <dbReference type="NCBI Taxonomy" id="470"/>
    <lineage>
        <taxon>Bacteria</taxon>
        <taxon>Pseudomonadati</taxon>
        <taxon>Pseudomonadota</taxon>
        <taxon>Gammaproteobacteria</taxon>
        <taxon>Moraxellales</taxon>
        <taxon>Moraxellaceae</taxon>
        <taxon>Acinetobacter</taxon>
        <taxon>Acinetobacter calcoaceticus/baumannii complex</taxon>
    </lineage>
</organism>
<dbReference type="PANTHER" id="PTHR45528">
    <property type="entry name" value="SENSOR HISTIDINE KINASE CPXA"/>
    <property type="match status" value="1"/>
</dbReference>
<dbReference type="GO" id="GO:0004673">
    <property type="term" value="F:protein histidine kinase activity"/>
    <property type="evidence" value="ECO:0007669"/>
    <property type="project" value="UniProtKB-EC"/>
</dbReference>
<accession>A0A3R9S4Z3</accession>
<dbReference type="PROSITE" id="PS50109">
    <property type="entry name" value="HIS_KIN"/>
    <property type="match status" value="1"/>
</dbReference>
<evidence type="ECO:0000259" key="12">
    <source>
        <dbReference type="PROSITE" id="PS50109"/>
    </source>
</evidence>
<evidence type="ECO:0000256" key="4">
    <source>
        <dbReference type="ARBA" id="ARBA00022475"/>
    </source>
</evidence>
<evidence type="ECO:0000256" key="8">
    <source>
        <dbReference type="ARBA" id="ARBA00022777"/>
    </source>
</evidence>
<feature type="domain" description="Histidine kinase" evidence="12">
    <location>
        <begin position="1"/>
        <end position="142"/>
    </location>
</feature>
<protein>
    <recommendedName>
        <fullName evidence="3">histidine kinase</fullName>
        <ecNumber evidence="3">2.7.13.3</ecNumber>
    </recommendedName>
</protein>
<comment type="caution">
    <text evidence="13">The sequence shown here is derived from an EMBL/GenBank/DDBJ whole genome shotgun (WGS) entry which is preliminary data.</text>
</comment>
<evidence type="ECO:0000256" key="1">
    <source>
        <dbReference type="ARBA" id="ARBA00000085"/>
    </source>
</evidence>
<gene>
    <name evidence="13" type="ORF">EA686_15195</name>
</gene>
<comment type="catalytic activity">
    <reaction evidence="1">
        <text>ATP + protein L-histidine = ADP + protein N-phospho-L-histidine.</text>
        <dbReference type="EC" id="2.7.13.3"/>
    </reaction>
</comment>
<dbReference type="SMART" id="SM00387">
    <property type="entry name" value="HATPase_c"/>
    <property type="match status" value="1"/>
</dbReference>
<dbReference type="PRINTS" id="PR00344">
    <property type="entry name" value="BCTRLSENSOR"/>
</dbReference>
<dbReference type="PANTHER" id="PTHR45528:SF1">
    <property type="entry name" value="SENSOR HISTIDINE KINASE CPXA"/>
    <property type="match status" value="1"/>
</dbReference>
<evidence type="ECO:0000256" key="11">
    <source>
        <dbReference type="ARBA" id="ARBA00023136"/>
    </source>
</evidence>
<evidence type="ECO:0000256" key="5">
    <source>
        <dbReference type="ARBA" id="ARBA00022553"/>
    </source>
</evidence>
<dbReference type="InterPro" id="IPR003594">
    <property type="entry name" value="HATPase_dom"/>
</dbReference>
<dbReference type="SUPFAM" id="SSF55874">
    <property type="entry name" value="ATPase domain of HSP90 chaperone/DNA topoisomerase II/histidine kinase"/>
    <property type="match status" value="1"/>
</dbReference>
<evidence type="ECO:0000256" key="10">
    <source>
        <dbReference type="ARBA" id="ARBA00023012"/>
    </source>
</evidence>
<dbReference type="Pfam" id="PF02518">
    <property type="entry name" value="HATPase_c"/>
    <property type="match status" value="1"/>
</dbReference>
<keyword evidence="11" id="KW-0472">Membrane</keyword>
<dbReference type="InterPro" id="IPR050398">
    <property type="entry name" value="HssS/ArlS-like"/>
</dbReference>
<evidence type="ECO:0000313" key="14">
    <source>
        <dbReference type="Proteomes" id="UP000280073"/>
    </source>
</evidence>
<dbReference type="GO" id="GO:0005886">
    <property type="term" value="C:plasma membrane"/>
    <property type="evidence" value="ECO:0007669"/>
    <property type="project" value="UniProtKB-SubCell"/>
</dbReference>
<keyword evidence="4" id="KW-1003">Cell membrane</keyword>
<dbReference type="Proteomes" id="UP000280073">
    <property type="component" value="Unassembled WGS sequence"/>
</dbReference>
<dbReference type="AlphaFoldDB" id="A0A3R9S4Z3"/>
<dbReference type="InterPro" id="IPR036890">
    <property type="entry name" value="HATPase_C_sf"/>
</dbReference>
<dbReference type="CDD" id="cd00075">
    <property type="entry name" value="HATPase"/>
    <property type="match status" value="1"/>
</dbReference>
<keyword evidence="6" id="KW-0808">Transferase</keyword>
<keyword evidence="7" id="KW-0547">Nucleotide-binding</keyword>
<sequence>QIDVKHFIDTLLEEDLFDVKHSIQLKISDSSLKFLFDEKQLRQVMINLVRNALRHNAPDSLYITINIHSQTNKIYIDVIDYGEGVSKRDISQLFKPFFSTEINGTGLGLYLSHSFCEANHAKLTYVEQKQGACFRIECPIIY</sequence>
<keyword evidence="9 13" id="KW-0067">ATP-binding</keyword>
<dbReference type="InterPro" id="IPR004358">
    <property type="entry name" value="Sig_transdc_His_kin-like_C"/>
</dbReference>
<feature type="non-terminal residue" evidence="13">
    <location>
        <position position="1"/>
    </location>
</feature>
<name>A0A3R9S4Z3_ACIBA</name>
<dbReference type="EMBL" id="RFDI01000854">
    <property type="protein sequence ID" value="RSR52148.1"/>
    <property type="molecule type" value="Genomic_DNA"/>
</dbReference>
<evidence type="ECO:0000256" key="9">
    <source>
        <dbReference type="ARBA" id="ARBA00022840"/>
    </source>
</evidence>
<evidence type="ECO:0000256" key="2">
    <source>
        <dbReference type="ARBA" id="ARBA00004651"/>
    </source>
</evidence>
<proteinExistence type="predicted"/>
<dbReference type="EC" id="2.7.13.3" evidence="3"/>
<reference evidence="13 14" key="1">
    <citation type="submission" date="2018-10" db="EMBL/GenBank/DDBJ databases">
        <title>GWAS and RNA-Seq identify cryptic mechanisms of antimicrobial resistance in Acinetobacter baumannii.</title>
        <authorList>
            <person name="Sahl J.W."/>
        </authorList>
    </citation>
    <scope>NUCLEOTIDE SEQUENCE [LARGE SCALE GENOMIC DNA]</scope>
    <source>
        <strain evidence="13 14">TG28175</strain>
    </source>
</reference>
<dbReference type="Gene3D" id="3.30.565.10">
    <property type="entry name" value="Histidine kinase-like ATPase, C-terminal domain"/>
    <property type="match status" value="1"/>
</dbReference>
<evidence type="ECO:0000313" key="13">
    <source>
        <dbReference type="EMBL" id="RSR52148.1"/>
    </source>
</evidence>